<keyword evidence="1" id="KW-0472">Membrane</keyword>
<evidence type="ECO:0000313" key="2">
    <source>
        <dbReference type="EMBL" id="RDX46960.1"/>
    </source>
</evidence>
<proteinExistence type="predicted"/>
<reference evidence="2 3" key="1">
    <citation type="journal article" date="2018" name="Biotechnol. Biofuels">
        <title>Integrative visual omics of the white-rot fungus Polyporus brumalis exposes the biotechnological potential of its oxidative enzymes for delignifying raw plant biomass.</title>
        <authorList>
            <person name="Miyauchi S."/>
            <person name="Rancon A."/>
            <person name="Drula E."/>
            <person name="Hage H."/>
            <person name="Chaduli D."/>
            <person name="Favel A."/>
            <person name="Grisel S."/>
            <person name="Henrissat B."/>
            <person name="Herpoel-Gimbert I."/>
            <person name="Ruiz-Duenas F.J."/>
            <person name="Chevret D."/>
            <person name="Hainaut M."/>
            <person name="Lin J."/>
            <person name="Wang M."/>
            <person name="Pangilinan J."/>
            <person name="Lipzen A."/>
            <person name="Lesage-Meessen L."/>
            <person name="Navarro D."/>
            <person name="Riley R."/>
            <person name="Grigoriev I.V."/>
            <person name="Zhou S."/>
            <person name="Raouche S."/>
            <person name="Rosso M.N."/>
        </authorList>
    </citation>
    <scope>NUCLEOTIDE SEQUENCE [LARGE SCALE GENOMIC DNA]</scope>
    <source>
        <strain evidence="2 3">BRFM 1820</strain>
    </source>
</reference>
<keyword evidence="1" id="KW-0812">Transmembrane</keyword>
<keyword evidence="3" id="KW-1185">Reference proteome</keyword>
<keyword evidence="1" id="KW-1133">Transmembrane helix</keyword>
<evidence type="ECO:0000256" key="1">
    <source>
        <dbReference type="SAM" id="Phobius"/>
    </source>
</evidence>
<evidence type="ECO:0000313" key="3">
    <source>
        <dbReference type="Proteomes" id="UP000256964"/>
    </source>
</evidence>
<dbReference type="Proteomes" id="UP000256964">
    <property type="component" value="Unassembled WGS sequence"/>
</dbReference>
<dbReference type="EMBL" id="KZ857422">
    <property type="protein sequence ID" value="RDX46960.1"/>
    <property type="molecule type" value="Genomic_DNA"/>
</dbReference>
<sequence length="130" mass="13907">MPGMRARHSESAIFSRVVARRCHVLGFLACAGGATSYLVVLGTCYATATGDCRRRSGWQGCGRSGRPAQGTAASGQFSELGRRNLLVAELPCSSSWLVSRKPGGRASPAWAGCYRHRRGLRPGRAGLQER</sequence>
<gene>
    <name evidence="2" type="ORF">OH76DRAFT_799173</name>
</gene>
<accession>A0A371D335</accession>
<dbReference type="AlphaFoldDB" id="A0A371D335"/>
<organism evidence="2 3">
    <name type="scientific">Lentinus brumalis</name>
    <dbReference type="NCBI Taxonomy" id="2498619"/>
    <lineage>
        <taxon>Eukaryota</taxon>
        <taxon>Fungi</taxon>
        <taxon>Dikarya</taxon>
        <taxon>Basidiomycota</taxon>
        <taxon>Agaricomycotina</taxon>
        <taxon>Agaricomycetes</taxon>
        <taxon>Polyporales</taxon>
        <taxon>Polyporaceae</taxon>
        <taxon>Lentinus</taxon>
    </lineage>
</organism>
<name>A0A371D335_9APHY</name>
<feature type="transmembrane region" description="Helical" evidence="1">
    <location>
        <begin position="24"/>
        <end position="48"/>
    </location>
</feature>
<protein>
    <submittedName>
        <fullName evidence="2">Uncharacterized protein</fullName>
    </submittedName>
</protein>